<proteinExistence type="predicted"/>
<name>A0ABN7XEC2_GIGMA</name>
<evidence type="ECO:0000313" key="2">
    <source>
        <dbReference type="Proteomes" id="UP000789901"/>
    </source>
</evidence>
<feature type="non-terminal residue" evidence="1">
    <location>
        <position position="65"/>
    </location>
</feature>
<dbReference type="EMBL" id="CAJVQB010123082">
    <property type="protein sequence ID" value="CAG8853355.1"/>
    <property type="molecule type" value="Genomic_DNA"/>
</dbReference>
<dbReference type="Proteomes" id="UP000789901">
    <property type="component" value="Unassembled WGS sequence"/>
</dbReference>
<comment type="caution">
    <text evidence="1">The sequence shown here is derived from an EMBL/GenBank/DDBJ whole genome shotgun (WGS) entry which is preliminary data.</text>
</comment>
<feature type="non-terminal residue" evidence="1">
    <location>
        <position position="1"/>
    </location>
</feature>
<sequence>GRFEENHFDMNKSHNHDENERGIKLQYFVMRMTEYQNRKNYDISHAGIENDIIEVLKLQRGVPKI</sequence>
<protein>
    <submittedName>
        <fullName evidence="1">23272_t:CDS:1</fullName>
    </submittedName>
</protein>
<keyword evidence="2" id="KW-1185">Reference proteome</keyword>
<reference evidence="1 2" key="1">
    <citation type="submission" date="2021-06" db="EMBL/GenBank/DDBJ databases">
        <authorList>
            <person name="Kallberg Y."/>
            <person name="Tangrot J."/>
            <person name="Rosling A."/>
        </authorList>
    </citation>
    <scope>NUCLEOTIDE SEQUENCE [LARGE SCALE GENOMIC DNA]</scope>
    <source>
        <strain evidence="1 2">120-4 pot B 10/14</strain>
    </source>
</reference>
<organism evidence="1 2">
    <name type="scientific">Gigaspora margarita</name>
    <dbReference type="NCBI Taxonomy" id="4874"/>
    <lineage>
        <taxon>Eukaryota</taxon>
        <taxon>Fungi</taxon>
        <taxon>Fungi incertae sedis</taxon>
        <taxon>Mucoromycota</taxon>
        <taxon>Glomeromycotina</taxon>
        <taxon>Glomeromycetes</taxon>
        <taxon>Diversisporales</taxon>
        <taxon>Gigasporaceae</taxon>
        <taxon>Gigaspora</taxon>
    </lineage>
</organism>
<evidence type="ECO:0000313" key="1">
    <source>
        <dbReference type="EMBL" id="CAG8853355.1"/>
    </source>
</evidence>
<gene>
    <name evidence="1" type="ORF">GMARGA_LOCUS42176</name>
</gene>
<accession>A0ABN7XEC2</accession>